<dbReference type="GO" id="GO:0004672">
    <property type="term" value="F:protein kinase activity"/>
    <property type="evidence" value="ECO:0007669"/>
    <property type="project" value="InterPro"/>
</dbReference>
<dbReference type="AlphaFoldDB" id="A0A914DRW7"/>
<dbReference type="InterPro" id="IPR011009">
    <property type="entry name" value="Kinase-like_dom_sf"/>
</dbReference>
<name>A0A914DRW7_9BILA</name>
<evidence type="ECO:0000259" key="3">
    <source>
        <dbReference type="PROSITE" id="PS50011"/>
    </source>
</evidence>
<keyword evidence="1" id="KW-0547">Nucleotide-binding</keyword>
<dbReference type="PANTHER" id="PTHR24055">
    <property type="entry name" value="MITOGEN-ACTIVATED PROTEIN KINASE"/>
    <property type="match status" value="1"/>
</dbReference>
<dbReference type="PROSITE" id="PS50011">
    <property type="entry name" value="PROTEIN_KINASE_DOM"/>
    <property type="match status" value="1"/>
</dbReference>
<keyword evidence="2" id="KW-0067">ATP-binding</keyword>
<dbReference type="WBParaSite" id="ACRNAN_scaffold3660.g29019.t1">
    <property type="protein sequence ID" value="ACRNAN_scaffold3660.g29019.t1"/>
    <property type="gene ID" value="ACRNAN_scaffold3660.g29019"/>
</dbReference>
<feature type="domain" description="Protein kinase" evidence="3">
    <location>
        <begin position="1"/>
        <end position="146"/>
    </location>
</feature>
<evidence type="ECO:0000256" key="1">
    <source>
        <dbReference type="ARBA" id="ARBA00022741"/>
    </source>
</evidence>
<protein>
    <submittedName>
        <fullName evidence="5">Protein kinase domain-containing protein</fullName>
    </submittedName>
</protein>
<dbReference type="GO" id="GO:0005524">
    <property type="term" value="F:ATP binding"/>
    <property type="evidence" value="ECO:0007669"/>
    <property type="project" value="UniProtKB-KW"/>
</dbReference>
<dbReference type="InterPro" id="IPR000719">
    <property type="entry name" value="Prot_kinase_dom"/>
</dbReference>
<dbReference type="Pfam" id="PF00069">
    <property type="entry name" value="Pkinase"/>
    <property type="match status" value="1"/>
</dbReference>
<reference evidence="5" key="1">
    <citation type="submission" date="2022-11" db="UniProtKB">
        <authorList>
            <consortium name="WormBaseParasite"/>
        </authorList>
    </citation>
    <scope>IDENTIFICATION</scope>
</reference>
<accession>A0A914DRW7</accession>
<evidence type="ECO:0000256" key="2">
    <source>
        <dbReference type="ARBA" id="ARBA00022840"/>
    </source>
</evidence>
<organism evidence="4 5">
    <name type="scientific">Acrobeloides nanus</name>
    <dbReference type="NCBI Taxonomy" id="290746"/>
    <lineage>
        <taxon>Eukaryota</taxon>
        <taxon>Metazoa</taxon>
        <taxon>Ecdysozoa</taxon>
        <taxon>Nematoda</taxon>
        <taxon>Chromadorea</taxon>
        <taxon>Rhabditida</taxon>
        <taxon>Tylenchina</taxon>
        <taxon>Cephalobomorpha</taxon>
        <taxon>Cephaloboidea</taxon>
        <taxon>Cephalobidae</taxon>
        <taxon>Acrobeloides</taxon>
    </lineage>
</organism>
<dbReference type="Gene3D" id="1.10.510.10">
    <property type="entry name" value="Transferase(Phosphotransferase) domain 1"/>
    <property type="match status" value="1"/>
</dbReference>
<keyword evidence="4" id="KW-1185">Reference proteome</keyword>
<proteinExistence type="predicted"/>
<evidence type="ECO:0000313" key="5">
    <source>
        <dbReference type="WBParaSite" id="ACRNAN_scaffold3660.g29019.t1"/>
    </source>
</evidence>
<dbReference type="Gene3D" id="3.30.200.20">
    <property type="entry name" value="Phosphorylase Kinase, domain 1"/>
    <property type="match status" value="1"/>
</dbReference>
<dbReference type="SUPFAM" id="SSF56112">
    <property type="entry name" value="Protein kinase-like (PK-like)"/>
    <property type="match status" value="1"/>
</dbReference>
<evidence type="ECO:0000313" key="4">
    <source>
        <dbReference type="Proteomes" id="UP000887540"/>
    </source>
</evidence>
<sequence length="247" mass="28615">MVLGLKIEERDGKKVAQLHSEINYDKKVDLWAAGCILAEMLKGKMLFVGKDNADQWNQIIKALGTPNPDFISTLPDEIQDFVIKHQKHEPTPWEELFPDNLFRENEETEQYDTRTACAARNLLSNLLVIDPALRYSVDEALTLEYVQKGEQEAGEMRETCPVYVYNGYIEDLDYSAADWTKVIFFELKQYELMSLRNKDLNIRIQEECPKCIEHRCSCLVCNERNLETLLMPNQLGLSEKCDAIERE</sequence>
<dbReference type="Proteomes" id="UP000887540">
    <property type="component" value="Unplaced"/>
</dbReference>
<dbReference type="InterPro" id="IPR050117">
    <property type="entry name" value="MAPK"/>
</dbReference>